<dbReference type="Gene3D" id="3.40.350.10">
    <property type="entry name" value="Creatinase/prolidase N-terminal domain"/>
    <property type="match status" value="1"/>
</dbReference>
<gene>
    <name evidence="3" type="ORF">Mal48_25990</name>
</gene>
<dbReference type="RefSeq" id="WP_145199517.1">
    <property type="nucleotide sequence ID" value="NZ_CP036267.1"/>
</dbReference>
<dbReference type="Pfam" id="PF00557">
    <property type="entry name" value="Peptidase_M24"/>
    <property type="match status" value="1"/>
</dbReference>
<dbReference type="InterPro" id="IPR050659">
    <property type="entry name" value="Peptidase_M24B"/>
</dbReference>
<dbReference type="OrthoDB" id="9806388at2"/>
<dbReference type="Pfam" id="PF01321">
    <property type="entry name" value="Creatinase_N"/>
    <property type="match status" value="1"/>
</dbReference>
<evidence type="ECO:0000259" key="2">
    <source>
        <dbReference type="Pfam" id="PF01321"/>
    </source>
</evidence>
<accession>A0A517QNZ1</accession>
<name>A0A517QNZ1_9PLAN</name>
<dbReference type="EC" id="3.4.-.-" evidence="3"/>
<evidence type="ECO:0000313" key="4">
    <source>
        <dbReference type="Proteomes" id="UP000315724"/>
    </source>
</evidence>
<dbReference type="InterPro" id="IPR000587">
    <property type="entry name" value="Creatinase_N"/>
</dbReference>
<protein>
    <submittedName>
        <fullName evidence="3">Putative peptidase</fullName>
        <ecNumber evidence="3">3.4.-.-</ecNumber>
    </submittedName>
</protein>
<evidence type="ECO:0000259" key="1">
    <source>
        <dbReference type="Pfam" id="PF00557"/>
    </source>
</evidence>
<dbReference type="AlphaFoldDB" id="A0A517QNZ1"/>
<dbReference type="GO" id="GO:0016787">
    <property type="term" value="F:hydrolase activity"/>
    <property type="evidence" value="ECO:0007669"/>
    <property type="project" value="UniProtKB-KW"/>
</dbReference>
<feature type="domain" description="Creatinase N-terminal" evidence="2">
    <location>
        <begin position="16"/>
        <end position="149"/>
    </location>
</feature>
<dbReference type="KEGG" id="tpol:Mal48_25990"/>
<proteinExistence type="predicted"/>
<organism evidence="3 4">
    <name type="scientific">Thalassoglobus polymorphus</name>
    <dbReference type="NCBI Taxonomy" id="2527994"/>
    <lineage>
        <taxon>Bacteria</taxon>
        <taxon>Pseudomonadati</taxon>
        <taxon>Planctomycetota</taxon>
        <taxon>Planctomycetia</taxon>
        <taxon>Planctomycetales</taxon>
        <taxon>Planctomycetaceae</taxon>
        <taxon>Thalassoglobus</taxon>
    </lineage>
</organism>
<dbReference type="InterPro" id="IPR036005">
    <property type="entry name" value="Creatinase/aminopeptidase-like"/>
</dbReference>
<dbReference type="InterPro" id="IPR000994">
    <property type="entry name" value="Pept_M24"/>
</dbReference>
<dbReference type="EMBL" id="CP036267">
    <property type="protein sequence ID" value="QDT33346.1"/>
    <property type="molecule type" value="Genomic_DNA"/>
</dbReference>
<evidence type="ECO:0000313" key="3">
    <source>
        <dbReference type="EMBL" id="QDT33346.1"/>
    </source>
</evidence>
<keyword evidence="4" id="KW-1185">Reference proteome</keyword>
<dbReference type="Gene3D" id="3.90.230.10">
    <property type="entry name" value="Creatinase/methionine aminopeptidase superfamily"/>
    <property type="match status" value="1"/>
</dbReference>
<feature type="domain" description="Peptidase M24" evidence="1">
    <location>
        <begin position="158"/>
        <end position="359"/>
    </location>
</feature>
<sequence>MTQHSPALSPELCRERQLRLKKVLEQHSLDRAIITSRENIQYLTGVRTHRLMQAALCLELDGNCTLAAPNQIPEEAAVDECVTFAAQWHSTLRQEQLAVALKVLFEAVGSEAKHHVGLEATAGGNLMIRNLSGSNPNFTDLDADLWKLRRRKDTDELEMIRKAISCTEAMYAKAREIIQPGISELEVFNQLHAAAVIEAGEPLTALGNDYQCNSPGGAPRERIAADGELFILDLGPAYRGYYADNCRTIAVNRQPTDIQHQAWEAIVNVLNMVEETVKPGVSCRALFERAQQMLDEFQEDAFFHHLGHGFGLFPHEAPHLNPNWDDYFEEGDCFTAEPGLYTEALRAGIRLEQNYVVTDSGVERLTNFSLEMS</sequence>
<dbReference type="Proteomes" id="UP000315724">
    <property type="component" value="Chromosome"/>
</dbReference>
<reference evidence="3 4" key="1">
    <citation type="submission" date="2019-02" db="EMBL/GenBank/DDBJ databases">
        <title>Deep-cultivation of Planctomycetes and their phenomic and genomic characterization uncovers novel biology.</title>
        <authorList>
            <person name="Wiegand S."/>
            <person name="Jogler M."/>
            <person name="Boedeker C."/>
            <person name="Pinto D."/>
            <person name="Vollmers J."/>
            <person name="Rivas-Marin E."/>
            <person name="Kohn T."/>
            <person name="Peeters S.H."/>
            <person name="Heuer A."/>
            <person name="Rast P."/>
            <person name="Oberbeckmann S."/>
            <person name="Bunk B."/>
            <person name="Jeske O."/>
            <person name="Meyerdierks A."/>
            <person name="Storesund J.E."/>
            <person name="Kallscheuer N."/>
            <person name="Luecker S."/>
            <person name="Lage O.M."/>
            <person name="Pohl T."/>
            <person name="Merkel B.J."/>
            <person name="Hornburger P."/>
            <person name="Mueller R.-W."/>
            <person name="Bruemmer F."/>
            <person name="Labrenz M."/>
            <person name="Spormann A.M."/>
            <person name="Op den Camp H."/>
            <person name="Overmann J."/>
            <person name="Amann R."/>
            <person name="Jetten M.S.M."/>
            <person name="Mascher T."/>
            <person name="Medema M.H."/>
            <person name="Devos D.P."/>
            <person name="Kaster A.-K."/>
            <person name="Ovreas L."/>
            <person name="Rohde M."/>
            <person name="Galperin M.Y."/>
            <person name="Jogler C."/>
        </authorList>
    </citation>
    <scope>NUCLEOTIDE SEQUENCE [LARGE SCALE GENOMIC DNA]</scope>
    <source>
        <strain evidence="3 4">Mal48</strain>
    </source>
</reference>
<dbReference type="SUPFAM" id="SSF53092">
    <property type="entry name" value="Creatinase/prolidase N-terminal domain"/>
    <property type="match status" value="1"/>
</dbReference>
<dbReference type="CDD" id="cd01066">
    <property type="entry name" value="APP_MetAP"/>
    <property type="match status" value="1"/>
</dbReference>
<dbReference type="SUPFAM" id="SSF55920">
    <property type="entry name" value="Creatinase/aminopeptidase"/>
    <property type="match status" value="1"/>
</dbReference>
<dbReference type="InterPro" id="IPR029149">
    <property type="entry name" value="Creatin/AminoP/Spt16_N"/>
</dbReference>
<dbReference type="PANTHER" id="PTHR46112:SF2">
    <property type="entry name" value="XAA-PRO AMINOPEPTIDASE P-RELATED"/>
    <property type="match status" value="1"/>
</dbReference>
<dbReference type="PANTHER" id="PTHR46112">
    <property type="entry name" value="AMINOPEPTIDASE"/>
    <property type="match status" value="1"/>
</dbReference>
<keyword evidence="3" id="KW-0378">Hydrolase</keyword>